<proteinExistence type="predicted"/>
<dbReference type="RefSeq" id="WP_156858562.1">
    <property type="nucleotide sequence ID" value="NZ_WOWR01000005.1"/>
</dbReference>
<gene>
    <name evidence="1" type="ORF">GN299_06150</name>
</gene>
<accession>A0A7V8EJ94</accession>
<comment type="caution">
    <text evidence="1">The sequence shown here is derived from an EMBL/GenBank/DDBJ whole genome shotgun (WGS) entry which is preliminary data.</text>
</comment>
<evidence type="ECO:0000313" key="2">
    <source>
        <dbReference type="Proteomes" id="UP000442695"/>
    </source>
</evidence>
<reference evidence="1 2" key="1">
    <citation type="submission" date="2019-12" db="EMBL/GenBank/DDBJ databases">
        <authorList>
            <person name="Woiski C."/>
        </authorList>
    </citation>
    <scope>NUCLEOTIDE SEQUENCE [LARGE SCALE GENOMIC DNA]</scope>
    <source>
        <strain evidence="1 2">BOE100</strain>
    </source>
</reference>
<organism evidence="1 2">
    <name type="scientific">Pseudomonas putida</name>
    <name type="common">Arthrobacter siderocapsulatus</name>
    <dbReference type="NCBI Taxonomy" id="303"/>
    <lineage>
        <taxon>Bacteria</taxon>
        <taxon>Pseudomonadati</taxon>
        <taxon>Pseudomonadota</taxon>
        <taxon>Gammaproteobacteria</taxon>
        <taxon>Pseudomonadales</taxon>
        <taxon>Pseudomonadaceae</taxon>
        <taxon>Pseudomonas</taxon>
    </lineage>
</organism>
<name>A0A7V8EJ94_PSEPU</name>
<sequence>MSTYSPADGCPKCGGRSGYSFTMTERHAMGGTWGGLASSGDNGDQVYSLVSCDDCQHKFQMATLTKLGAIPGPEAAAVQFFD</sequence>
<evidence type="ECO:0000313" key="1">
    <source>
        <dbReference type="EMBL" id="KAF0255669.1"/>
    </source>
</evidence>
<protein>
    <submittedName>
        <fullName evidence="1">Uncharacterized protein</fullName>
    </submittedName>
</protein>
<dbReference type="AlphaFoldDB" id="A0A7V8EJ94"/>
<dbReference type="Proteomes" id="UP000442695">
    <property type="component" value="Unassembled WGS sequence"/>
</dbReference>
<dbReference type="EMBL" id="WOWR01000005">
    <property type="protein sequence ID" value="KAF0255669.1"/>
    <property type="molecule type" value="Genomic_DNA"/>
</dbReference>